<feature type="compositionally biased region" description="Polar residues" evidence="1">
    <location>
        <begin position="73"/>
        <end position="98"/>
    </location>
</feature>
<sequence length="234" mass="26743">MKKKRKRSTSSSASSDTSSTSSDDSPSTSRKKSKKRKHKRRRSSHGSKKHKRRVSSCSDKTAEDDKDWFPAPANTSASYIDQKQSISKLLSEGEQSWGKSRHEDGRGRLDDAIDRSLENIKHEASRLGRPDLNGQDRDRHRSSSTSECARRDSSSSTQSEYSQKSDRYSKEFYSQGRKRSESERGGNEKMERNSRDQDDRRRSSGGSVKKDLPSNLLDIFSRIAEFEKEKKLKK</sequence>
<feature type="compositionally biased region" description="Basic and acidic residues" evidence="1">
    <location>
        <begin position="100"/>
        <end position="141"/>
    </location>
</feature>
<accession>A0ABD0NDJ5</accession>
<feature type="region of interest" description="Disordered" evidence="1">
    <location>
        <begin position="1"/>
        <end position="214"/>
    </location>
</feature>
<evidence type="ECO:0000256" key="1">
    <source>
        <dbReference type="SAM" id="MobiDB-lite"/>
    </source>
</evidence>
<dbReference type="Proteomes" id="UP001529510">
    <property type="component" value="Unassembled WGS sequence"/>
</dbReference>
<feature type="compositionally biased region" description="Basic and acidic residues" evidence="1">
    <location>
        <begin position="178"/>
        <end position="212"/>
    </location>
</feature>
<name>A0ABD0NDJ5_CIRMR</name>
<feature type="compositionally biased region" description="Low complexity" evidence="1">
    <location>
        <begin position="9"/>
        <end position="28"/>
    </location>
</feature>
<comment type="caution">
    <text evidence="2">The sequence shown here is derived from an EMBL/GenBank/DDBJ whole genome shotgun (WGS) entry which is preliminary data.</text>
</comment>
<gene>
    <name evidence="2" type="ORF">M9458_043036</name>
</gene>
<organism evidence="2 3">
    <name type="scientific">Cirrhinus mrigala</name>
    <name type="common">Mrigala</name>
    <dbReference type="NCBI Taxonomy" id="683832"/>
    <lineage>
        <taxon>Eukaryota</taxon>
        <taxon>Metazoa</taxon>
        <taxon>Chordata</taxon>
        <taxon>Craniata</taxon>
        <taxon>Vertebrata</taxon>
        <taxon>Euteleostomi</taxon>
        <taxon>Actinopterygii</taxon>
        <taxon>Neopterygii</taxon>
        <taxon>Teleostei</taxon>
        <taxon>Ostariophysi</taxon>
        <taxon>Cypriniformes</taxon>
        <taxon>Cyprinidae</taxon>
        <taxon>Labeoninae</taxon>
        <taxon>Labeonini</taxon>
        <taxon>Cirrhinus</taxon>
    </lineage>
</organism>
<evidence type="ECO:0000313" key="2">
    <source>
        <dbReference type="EMBL" id="KAL0159311.1"/>
    </source>
</evidence>
<feature type="compositionally biased region" description="Basic residues" evidence="1">
    <location>
        <begin position="29"/>
        <end position="54"/>
    </location>
</feature>
<dbReference type="EMBL" id="JAMKFB020000022">
    <property type="protein sequence ID" value="KAL0159311.1"/>
    <property type="molecule type" value="Genomic_DNA"/>
</dbReference>
<proteinExistence type="predicted"/>
<dbReference type="AlphaFoldDB" id="A0ABD0NDJ5"/>
<keyword evidence="3" id="KW-1185">Reference proteome</keyword>
<reference evidence="2 3" key="1">
    <citation type="submission" date="2024-05" db="EMBL/GenBank/DDBJ databases">
        <title>Genome sequencing and assembly of Indian major carp, Cirrhinus mrigala (Hamilton, 1822).</title>
        <authorList>
            <person name="Mohindra V."/>
            <person name="Chowdhury L.M."/>
            <person name="Lal K."/>
            <person name="Jena J.K."/>
        </authorList>
    </citation>
    <scope>NUCLEOTIDE SEQUENCE [LARGE SCALE GENOMIC DNA]</scope>
    <source>
        <strain evidence="2">CM1030</strain>
        <tissue evidence="2">Blood</tissue>
    </source>
</reference>
<protein>
    <submittedName>
        <fullName evidence="2">Uncharacterized protein</fullName>
    </submittedName>
</protein>
<evidence type="ECO:0000313" key="3">
    <source>
        <dbReference type="Proteomes" id="UP001529510"/>
    </source>
</evidence>